<gene>
    <name evidence="1" type="ORF">LCGC14_1956070</name>
</gene>
<sequence length="97" mass="11300">MEAQRRGRLTERIKEKSKELLGYEIDKVELRLMAHIQYVMVNSQKLDPNKINVEERAILRRLKTSGHIEGGAGGLRITKEFWDILCEIIFLGYVDLD</sequence>
<dbReference type="AlphaFoldDB" id="A0A0F9HUD9"/>
<organism evidence="1">
    <name type="scientific">marine sediment metagenome</name>
    <dbReference type="NCBI Taxonomy" id="412755"/>
    <lineage>
        <taxon>unclassified sequences</taxon>
        <taxon>metagenomes</taxon>
        <taxon>ecological metagenomes</taxon>
    </lineage>
</organism>
<dbReference type="EMBL" id="LAZR01021444">
    <property type="protein sequence ID" value="KKL85300.1"/>
    <property type="molecule type" value="Genomic_DNA"/>
</dbReference>
<accession>A0A0F9HUD9</accession>
<name>A0A0F9HUD9_9ZZZZ</name>
<proteinExistence type="predicted"/>
<reference evidence="1" key="1">
    <citation type="journal article" date="2015" name="Nature">
        <title>Complex archaea that bridge the gap between prokaryotes and eukaryotes.</title>
        <authorList>
            <person name="Spang A."/>
            <person name="Saw J.H."/>
            <person name="Jorgensen S.L."/>
            <person name="Zaremba-Niedzwiedzka K."/>
            <person name="Martijn J."/>
            <person name="Lind A.E."/>
            <person name="van Eijk R."/>
            <person name="Schleper C."/>
            <person name="Guy L."/>
            <person name="Ettema T.J."/>
        </authorList>
    </citation>
    <scope>NUCLEOTIDE SEQUENCE</scope>
</reference>
<protein>
    <submittedName>
        <fullName evidence="1">Uncharacterized protein</fullName>
    </submittedName>
</protein>
<comment type="caution">
    <text evidence="1">The sequence shown here is derived from an EMBL/GenBank/DDBJ whole genome shotgun (WGS) entry which is preliminary data.</text>
</comment>
<evidence type="ECO:0000313" key="1">
    <source>
        <dbReference type="EMBL" id="KKL85300.1"/>
    </source>
</evidence>